<gene>
    <name evidence="2" type="ORF">PIB30_066532</name>
</gene>
<dbReference type="EMBL" id="JASCZI010061095">
    <property type="protein sequence ID" value="MED6137609.1"/>
    <property type="molecule type" value="Genomic_DNA"/>
</dbReference>
<name>A0ABU6SN93_9FABA</name>
<reference evidence="2 3" key="1">
    <citation type="journal article" date="2023" name="Plants (Basel)">
        <title>Bridging the Gap: Combining Genomics and Transcriptomics Approaches to Understand Stylosanthes scabra, an Orphan Legume from the Brazilian Caatinga.</title>
        <authorList>
            <person name="Ferreira-Neto J.R.C."/>
            <person name="da Silva M.D."/>
            <person name="Binneck E."/>
            <person name="de Melo N.F."/>
            <person name="da Silva R.H."/>
            <person name="de Melo A.L.T.M."/>
            <person name="Pandolfi V."/>
            <person name="Bustamante F.O."/>
            <person name="Brasileiro-Vidal A.C."/>
            <person name="Benko-Iseppon A.M."/>
        </authorList>
    </citation>
    <scope>NUCLEOTIDE SEQUENCE [LARGE SCALE GENOMIC DNA]</scope>
    <source>
        <tissue evidence="2">Leaves</tissue>
    </source>
</reference>
<comment type="caution">
    <text evidence="2">The sequence shown here is derived from an EMBL/GenBank/DDBJ whole genome shotgun (WGS) entry which is preliminary data.</text>
</comment>
<accession>A0ABU6SN93</accession>
<proteinExistence type="predicted"/>
<feature type="region of interest" description="Disordered" evidence="1">
    <location>
        <begin position="275"/>
        <end position="308"/>
    </location>
</feature>
<feature type="compositionally biased region" description="Basic and acidic residues" evidence="1">
    <location>
        <begin position="279"/>
        <end position="289"/>
    </location>
</feature>
<evidence type="ECO:0000313" key="2">
    <source>
        <dbReference type="EMBL" id="MED6137609.1"/>
    </source>
</evidence>
<dbReference type="Proteomes" id="UP001341840">
    <property type="component" value="Unassembled WGS sequence"/>
</dbReference>
<evidence type="ECO:0000313" key="3">
    <source>
        <dbReference type="Proteomes" id="UP001341840"/>
    </source>
</evidence>
<keyword evidence="3" id="KW-1185">Reference proteome</keyword>
<organism evidence="2 3">
    <name type="scientific">Stylosanthes scabra</name>
    <dbReference type="NCBI Taxonomy" id="79078"/>
    <lineage>
        <taxon>Eukaryota</taxon>
        <taxon>Viridiplantae</taxon>
        <taxon>Streptophyta</taxon>
        <taxon>Embryophyta</taxon>
        <taxon>Tracheophyta</taxon>
        <taxon>Spermatophyta</taxon>
        <taxon>Magnoliopsida</taxon>
        <taxon>eudicotyledons</taxon>
        <taxon>Gunneridae</taxon>
        <taxon>Pentapetalae</taxon>
        <taxon>rosids</taxon>
        <taxon>fabids</taxon>
        <taxon>Fabales</taxon>
        <taxon>Fabaceae</taxon>
        <taxon>Papilionoideae</taxon>
        <taxon>50 kb inversion clade</taxon>
        <taxon>dalbergioids sensu lato</taxon>
        <taxon>Dalbergieae</taxon>
        <taxon>Pterocarpus clade</taxon>
        <taxon>Stylosanthes</taxon>
    </lineage>
</organism>
<sequence length="332" mass="38122">MRVLLSATASSPCVSVPFSTPIQELSYLLLLLLDLLNFNSLLRWCNSDGVADVPRGYSIGFSDSISLPWVKPMDNRANFTDPPLPRKPFPEPPSSGLLLSMDKTMKHVFDSVDCKVLGDFVEKPSFHLGHTLLWCRLKRDEFSWTSWKSEAPTQINKVWNKWVFTTLFEESGDFCQGWRRRMLLKLFAPLQRYGHDMCLLWQRWCSQTHTFVASWCEFSPTLEDVVMLLQLLVFGCLDLTDLYVDPDLRNLAKHLQFSLSDVGCYAKELSKSRHTSKSYSRDKQSDVRRGSSKSKGVTDQDETQSSKNNKCTVSNWSRYLFGDFLNGKFSCM</sequence>
<protein>
    <submittedName>
        <fullName evidence="2">Uncharacterized protein</fullName>
    </submittedName>
</protein>
<evidence type="ECO:0000256" key="1">
    <source>
        <dbReference type="SAM" id="MobiDB-lite"/>
    </source>
</evidence>
<feature type="compositionally biased region" description="Polar residues" evidence="1">
    <location>
        <begin position="293"/>
        <end position="308"/>
    </location>
</feature>